<keyword evidence="3" id="KW-1185">Reference proteome</keyword>
<comment type="caution">
    <text evidence="2">The sequence shown here is derived from an EMBL/GenBank/DDBJ whole genome shotgun (WGS) entry which is preliminary data.</text>
</comment>
<dbReference type="Proteomes" id="UP000516437">
    <property type="component" value="Chromosome 6"/>
</dbReference>
<sequence length="73" mass="8407">MARSKKTRNQPRRRMSAQGKQGTANNIIPTTKTHLFSTNKFNIMQLNPMAEEIIIEQLLALSHGSSIRIWLMR</sequence>
<evidence type="ECO:0000313" key="3">
    <source>
        <dbReference type="Proteomes" id="UP000516437"/>
    </source>
</evidence>
<dbReference type="EMBL" id="RXIC02000024">
    <property type="protein sequence ID" value="KAB1210518.1"/>
    <property type="molecule type" value="Genomic_DNA"/>
</dbReference>
<evidence type="ECO:0000256" key="1">
    <source>
        <dbReference type="SAM" id="MobiDB-lite"/>
    </source>
</evidence>
<gene>
    <name evidence="2" type="ORF">CJ030_MR6G010814</name>
</gene>
<proteinExistence type="predicted"/>
<feature type="region of interest" description="Disordered" evidence="1">
    <location>
        <begin position="1"/>
        <end position="26"/>
    </location>
</feature>
<evidence type="ECO:0000313" key="2">
    <source>
        <dbReference type="EMBL" id="KAB1210518.1"/>
    </source>
</evidence>
<protein>
    <submittedName>
        <fullName evidence="2">Uncharacterized protein</fullName>
    </submittedName>
</protein>
<feature type="compositionally biased region" description="Basic residues" evidence="1">
    <location>
        <begin position="1"/>
        <end position="15"/>
    </location>
</feature>
<dbReference type="AlphaFoldDB" id="A0A6A1VF99"/>
<reference evidence="2 3" key="1">
    <citation type="journal article" date="2019" name="Plant Biotechnol. J.">
        <title>The red bayberry genome and genetic basis of sex determination.</title>
        <authorList>
            <person name="Jia H.M."/>
            <person name="Jia H.J."/>
            <person name="Cai Q.L."/>
            <person name="Wang Y."/>
            <person name="Zhao H.B."/>
            <person name="Yang W.F."/>
            <person name="Wang G.Y."/>
            <person name="Li Y.H."/>
            <person name="Zhan D.L."/>
            <person name="Shen Y.T."/>
            <person name="Niu Q.F."/>
            <person name="Chang L."/>
            <person name="Qiu J."/>
            <person name="Zhao L."/>
            <person name="Xie H.B."/>
            <person name="Fu W.Y."/>
            <person name="Jin J."/>
            <person name="Li X.W."/>
            <person name="Jiao Y."/>
            <person name="Zhou C.C."/>
            <person name="Tu T."/>
            <person name="Chai C.Y."/>
            <person name="Gao J.L."/>
            <person name="Fan L.J."/>
            <person name="van de Weg E."/>
            <person name="Wang J.Y."/>
            <person name="Gao Z.S."/>
        </authorList>
    </citation>
    <scope>NUCLEOTIDE SEQUENCE [LARGE SCALE GENOMIC DNA]</scope>
    <source>
        <tissue evidence="2">Leaves</tissue>
    </source>
</reference>
<organism evidence="2 3">
    <name type="scientific">Morella rubra</name>
    <name type="common">Chinese bayberry</name>
    <dbReference type="NCBI Taxonomy" id="262757"/>
    <lineage>
        <taxon>Eukaryota</taxon>
        <taxon>Viridiplantae</taxon>
        <taxon>Streptophyta</taxon>
        <taxon>Embryophyta</taxon>
        <taxon>Tracheophyta</taxon>
        <taxon>Spermatophyta</taxon>
        <taxon>Magnoliopsida</taxon>
        <taxon>eudicotyledons</taxon>
        <taxon>Gunneridae</taxon>
        <taxon>Pentapetalae</taxon>
        <taxon>rosids</taxon>
        <taxon>fabids</taxon>
        <taxon>Fagales</taxon>
        <taxon>Myricaceae</taxon>
        <taxon>Morella</taxon>
    </lineage>
</organism>
<accession>A0A6A1VF99</accession>
<name>A0A6A1VF99_9ROSI</name>